<dbReference type="AlphaFoldDB" id="A0A2I0VG59"/>
<feature type="domain" description="Reverse transcriptase zinc-binding" evidence="2">
    <location>
        <begin position="361"/>
        <end position="427"/>
    </location>
</feature>
<protein>
    <submittedName>
        <fullName evidence="3">Ribonuclease H protein</fullName>
    </submittedName>
</protein>
<dbReference type="Pfam" id="PF00078">
    <property type="entry name" value="RVT_1"/>
    <property type="match status" value="1"/>
</dbReference>
<dbReference type="PANTHER" id="PTHR33116:SF78">
    <property type="entry name" value="OS12G0587133 PROTEIN"/>
    <property type="match status" value="1"/>
</dbReference>
<dbReference type="InterPro" id="IPR026960">
    <property type="entry name" value="RVT-Znf"/>
</dbReference>
<dbReference type="PANTHER" id="PTHR33116">
    <property type="entry name" value="REVERSE TRANSCRIPTASE ZINC-BINDING DOMAIN-CONTAINING PROTEIN-RELATED-RELATED"/>
    <property type="match status" value="1"/>
</dbReference>
<organism evidence="3 4">
    <name type="scientific">Dendrobium catenatum</name>
    <dbReference type="NCBI Taxonomy" id="906689"/>
    <lineage>
        <taxon>Eukaryota</taxon>
        <taxon>Viridiplantae</taxon>
        <taxon>Streptophyta</taxon>
        <taxon>Embryophyta</taxon>
        <taxon>Tracheophyta</taxon>
        <taxon>Spermatophyta</taxon>
        <taxon>Magnoliopsida</taxon>
        <taxon>Liliopsida</taxon>
        <taxon>Asparagales</taxon>
        <taxon>Orchidaceae</taxon>
        <taxon>Epidendroideae</taxon>
        <taxon>Malaxideae</taxon>
        <taxon>Dendrobiinae</taxon>
        <taxon>Dendrobium</taxon>
    </lineage>
</organism>
<dbReference type="EMBL" id="KZ504414">
    <property type="protein sequence ID" value="PKU62408.1"/>
    <property type="molecule type" value="Genomic_DNA"/>
</dbReference>
<keyword evidence="4" id="KW-1185">Reference proteome</keyword>
<reference evidence="3 4" key="1">
    <citation type="journal article" date="2016" name="Sci. Rep.">
        <title>The Dendrobium catenatum Lindl. genome sequence provides insights into polysaccharide synthase, floral development and adaptive evolution.</title>
        <authorList>
            <person name="Zhang G.Q."/>
            <person name="Xu Q."/>
            <person name="Bian C."/>
            <person name="Tsai W.C."/>
            <person name="Yeh C.M."/>
            <person name="Liu K.W."/>
            <person name="Yoshida K."/>
            <person name="Zhang L.S."/>
            <person name="Chang S.B."/>
            <person name="Chen F."/>
            <person name="Shi Y."/>
            <person name="Su Y.Y."/>
            <person name="Zhang Y.Q."/>
            <person name="Chen L.J."/>
            <person name="Yin Y."/>
            <person name="Lin M."/>
            <person name="Huang H."/>
            <person name="Deng H."/>
            <person name="Wang Z.W."/>
            <person name="Zhu S.L."/>
            <person name="Zhao X."/>
            <person name="Deng C."/>
            <person name="Niu S.C."/>
            <person name="Huang J."/>
            <person name="Wang M."/>
            <person name="Liu G.H."/>
            <person name="Yang H.J."/>
            <person name="Xiao X.J."/>
            <person name="Hsiao Y.Y."/>
            <person name="Wu W.L."/>
            <person name="Chen Y.Y."/>
            <person name="Mitsuda N."/>
            <person name="Ohme-Takagi M."/>
            <person name="Luo Y.B."/>
            <person name="Van de Peer Y."/>
            <person name="Liu Z.J."/>
        </authorList>
    </citation>
    <scope>NUCLEOTIDE SEQUENCE [LARGE SCALE GENOMIC DNA]</scope>
    <source>
        <tissue evidence="3">The whole plant</tissue>
    </source>
</reference>
<gene>
    <name evidence="3" type="ORF">MA16_Dca027851</name>
</gene>
<feature type="domain" description="Reverse transcriptase" evidence="1">
    <location>
        <begin position="22"/>
        <end position="100"/>
    </location>
</feature>
<dbReference type="STRING" id="906689.A0A2I0VG59"/>
<dbReference type="InterPro" id="IPR000477">
    <property type="entry name" value="RT_dom"/>
</dbReference>
<accession>A0A2I0VG59</accession>
<dbReference type="Proteomes" id="UP000233837">
    <property type="component" value="Unassembled WGS sequence"/>
</dbReference>
<evidence type="ECO:0000313" key="4">
    <source>
        <dbReference type="Proteomes" id="UP000233837"/>
    </source>
</evidence>
<proteinExistence type="predicted"/>
<evidence type="ECO:0000259" key="1">
    <source>
        <dbReference type="Pfam" id="PF00078"/>
    </source>
</evidence>
<sequence>MDAFSNLLDASGFKGFKADNFHLSHLLYADDVLIFCEATLDNGHILANVLHEFAAASGLHINFDKCSVMFTKNQRNRDSLCQALSIFNITSKISYLGIPISFNRLKVEDFLPLMDNLHKNFTGWKENLLSFAGHLQYLKFTIQNTIAYWIRGLILPKIVYKFFKKTCSRFLLFGDIDCSRKLHMVSWENVCKPKVKGGLGIPSLCALQFAFNCSVIYRMYNCTSPLSTWLSAHYSSPWRPSSPKDSKFWVSVCNTAAIVKFNFKFLITPNAPISVLWDHWCYNLTLSEYVPGVSLDSFSLPLLYSYISSGNWFFPDAVPQVLRVVVSSLPILHTAGPCLVWKGCDKIKFRDFIEEFYNIMPDCPWHKLVWHKKHILKHSVYVWLALVGGLKTQDALRSKNIFVPSICSLCHSASETANHLFFECSYSFSLLNSLLRDTRSFLLRPTILNFFNGWRLTPLDLK</sequence>
<dbReference type="Pfam" id="PF13966">
    <property type="entry name" value="zf-RVT"/>
    <property type="match status" value="1"/>
</dbReference>
<evidence type="ECO:0000313" key="3">
    <source>
        <dbReference type="EMBL" id="PKU62408.1"/>
    </source>
</evidence>
<evidence type="ECO:0000259" key="2">
    <source>
        <dbReference type="Pfam" id="PF13966"/>
    </source>
</evidence>
<reference evidence="3 4" key="2">
    <citation type="journal article" date="2017" name="Nature">
        <title>The Apostasia genome and the evolution of orchids.</title>
        <authorList>
            <person name="Zhang G.Q."/>
            <person name="Liu K.W."/>
            <person name="Li Z."/>
            <person name="Lohaus R."/>
            <person name="Hsiao Y.Y."/>
            <person name="Niu S.C."/>
            <person name="Wang J.Y."/>
            <person name="Lin Y.C."/>
            <person name="Xu Q."/>
            <person name="Chen L.J."/>
            <person name="Yoshida K."/>
            <person name="Fujiwara S."/>
            <person name="Wang Z.W."/>
            <person name="Zhang Y.Q."/>
            <person name="Mitsuda N."/>
            <person name="Wang M."/>
            <person name="Liu G.H."/>
            <person name="Pecoraro L."/>
            <person name="Huang H.X."/>
            <person name="Xiao X.J."/>
            <person name="Lin M."/>
            <person name="Wu X.Y."/>
            <person name="Wu W.L."/>
            <person name="Chen Y.Y."/>
            <person name="Chang S.B."/>
            <person name="Sakamoto S."/>
            <person name="Ohme-Takagi M."/>
            <person name="Yagi M."/>
            <person name="Zeng S.J."/>
            <person name="Shen C.Y."/>
            <person name="Yeh C.M."/>
            <person name="Luo Y.B."/>
            <person name="Tsai W.C."/>
            <person name="Van de Peer Y."/>
            <person name="Liu Z.J."/>
        </authorList>
    </citation>
    <scope>NUCLEOTIDE SEQUENCE [LARGE SCALE GENOMIC DNA]</scope>
    <source>
        <tissue evidence="3">The whole plant</tissue>
    </source>
</reference>
<name>A0A2I0VG59_9ASPA</name>
<dbReference type="SUPFAM" id="SSF56672">
    <property type="entry name" value="DNA/RNA polymerases"/>
    <property type="match status" value="1"/>
</dbReference>
<dbReference type="InterPro" id="IPR043502">
    <property type="entry name" value="DNA/RNA_pol_sf"/>
</dbReference>